<dbReference type="Gene3D" id="3.30.300.210">
    <property type="entry name" value="Nutrient germinant receptor protein C, domain 3"/>
    <property type="match status" value="1"/>
</dbReference>
<dbReference type="PANTHER" id="PTHR35789">
    <property type="entry name" value="SPORE GERMINATION PROTEIN B3"/>
    <property type="match status" value="1"/>
</dbReference>
<keyword evidence="6" id="KW-0564">Palmitate</keyword>
<organism evidence="11 12">
    <name type="scientific">Cohnella candidum</name>
    <dbReference type="NCBI Taxonomy" id="2674991"/>
    <lineage>
        <taxon>Bacteria</taxon>
        <taxon>Bacillati</taxon>
        <taxon>Bacillota</taxon>
        <taxon>Bacilli</taxon>
        <taxon>Bacillales</taxon>
        <taxon>Paenibacillaceae</taxon>
        <taxon>Cohnella</taxon>
    </lineage>
</organism>
<dbReference type="KEGG" id="coh:EAV92_06710"/>
<evidence type="ECO:0000313" key="12">
    <source>
        <dbReference type="Proteomes" id="UP000269097"/>
    </source>
</evidence>
<dbReference type="PANTHER" id="PTHR35789:SF1">
    <property type="entry name" value="SPORE GERMINATION PROTEIN B3"/>
    <property type="match status" value="1"/>
</dbReference>
<keyword evidence="4 8" id="KW-0732">Signal</keyword>
<sequence length="405" mass="44967">MRFCRLLMACLIPLLTLTGCWNRIELNQLGITTATGIDWDNGEWVVTFQEIVPSAMSAAAGGTTGGNIAQSPVHVFSTRAKTIREAVAVNDFEHSRWIYLAHNNVVVVGREAAKHGIGSILDAYFRNHDARQSTEIVVTDRDARLILEQLVPPERLPGDAIASILRKEDRSSSAIPAVSVFDAALMLTSETGTAMLPEISLSGEETERSKSLDAFKTSSQSSKLKLTRIAVFRGDTLAGWLSREEGLGVSWMSGKVKNTTFTFTCPSGEDESLLATYRSYKASAKVTPIRTRDGYSFRVKVKTSGELLNYGCMPDITRLGTVRAIEKQVEAKIREDVKNGWAAMQRLRADLAGLAGKVHRKYPRDWRKVKDTWNERLAEMEVDVQTDVKIRRQGLTANSFQRILK</sequence>
<evidence type="ECO:0000256" key="4">
    <source>
        <dbReference type="ARBA" id="ARBA00022729"/>
    </source>
</evidence>
<dbReference type="InterPro" id="IPR057336">
    <property type="entry name" value="GerAC_N"/>
</dbReference>
<keyword evidence="12" id="KW-1185">Reference proteome</keyword>
<evidence type="ECO:0000256" key="5">
    <source>
        <dbReference type="ARBA" id="ARBA00023136"/>
    </source>
</evidence>
<dbReference type="PROSITE" id="PS51257">
    <property type="entry name" value="PROKAR_LIPOPROTEIN"/>
    <property type="match status" value="1"/>
</dbReference>
<keyword evidence="3" id="KW-0309">Germination</keyword>
<evidence type="ECO:0000259" key="10">
    <source>
        <dbReference type="Pfam" id="PF25198"/>
    </source>
</evidence>
<keyword evidence="5" id="KW-0472">Membrane</keyword>
<feature type="signal peptide" evidence="8">
    <location>
        <begin position="1"/>
        <end position="21"/>
    </location>
</feature>
<dbReference type="AlphaFoldDB" id="A0A3G3JVM4"/>
<gene>
    <name evidence="11" type="ORF">EAV92_06710</name>
</gene>
<evidence type="ECO:0000256" key="8">
    <source>
        <dbReference type="SAM" id="SignalP"/>
    </source>
</evidence>
<dbReference type="Pfam" id="PF25198">
    <property type="entry name" value="Spore_GerAC_N"/>
    <property type="match status" value="1"/>
</dbReference>
<dbReference type="Pfam" id="PF05504">
    <property type="entry name" value="Spore_GerAC"/>
    <property type="match status" value="1"/>
</dbReference>
<dbReference type="RefSeq" id="WP_123040345.1">
    <property type="nucleotide sequence ID" value="NZ_CP033433.1"/>
</dbReference>
<evidence type="ECO:0000256" key="1">
    <source>
        <dbReference type="ARBA" id="ARBA00004635"/>
    </source>
</evidence>
<comment type="similarity">
    <text evidence="2">Belongs to the GerABKC lipoprotein family.</text>
</comment>
<dbReference type="EMBL" id="CP033433">
    <property type="protein sequence ID" value="AYQ72285.1"/>
    <property type="molecule type" value="Genomic_DNA"/>
</dbReference>
<dbReference type="InterPro" id="IPR038501">
    <property type="entry name" value="Spore_GerAC_C_sf"/>
</dbReference>
<dbReference type="InterPro" id="IPR046953">
    <property type="entry name" value="Spore_GerAC-like_C"/>
</dbReference>
<proteinExistence type="inferred from homology"/>
<comment type="subcellular location">
    <subcellularLocation>
        <location evidence="1">Membrane</location>
        <topology evidence="1">Lipid-anchor</topology>
    </subcellularLocation>
</comment>
<keyword evidence="7" id="KW-0449">Lipoprotein</keyword>
<feature type="domain" description="Spore germination GerAC-like C-terminal" evidence="9">
    <location>
        <begin position="228"/>
        <end position="394"/>
    </location>
</feature>
<evidence type="ECO:0000313" key="11">
    <source>
        <dbReference type="EMBL" id="AYQ72285.1"/>
    </source>
</evidence>
<dbReference type="InterPro" id="IPR008844">
    <property type="entry name" value="Spore_GerAC-like"/>
</dbReference>
<accession>A0A3G3JVM4</accession>
<feature type="domain" description="Spore germination protein N-terminal" evidence="10">
    <location>
        <begin position="23"/>
        <end position="200"/>
    </location>
</feature>
<dbReference type="GO" id="GO:0009847">
    <property type="term" value="P:spore germination"/>
    <property type="evidence" value="ECO:0007669"/>
    <property type="project" value="InterPro"/>
</dbReference>
<feature type="chain" id="PRO_5038851954" evidence="8">
    <location>
        <begin position="22"/>
        <end position="405"/>
    </location>
</feature>
<dbReference type="NCBIfam" id="TIGR02887">
    <property type="entry name" value="spore_ger_x_C"/>
    <property type="match status" value="1"/>
</dbReference>
<evidence type="ECO:0000256" key="3">
    <source>
        <dbReference type="ARBA" id="ARBA00022544"/>
    </source>
</evidence>
<dbReference type="Proteomes" id="UP000269097">
    <property type="component" value="Chromosome"/>
</dbReference>
<evidence type="ECO:0000256" key="6">
    <source>
        <dbReference type="ARBA" id="ARBA00023139"/>
    </source>
</evidence>
<evidence type="ECO:0000259" key="9">
    <source>
        <dbReference type="Pfam" id="PF05504"/>
    </source>
</evidence>
<name>A0A3G3JVM4_9BACL</name>
<reference evidence="11 12" key="1">
    <citation type="submission" date="2018-10" db="EMBL/GenBank/DDBJ databases">
        <title>Genome Sequence of Cohnella sp.</title>
        <authorList>
            <person name="Srinivasan S."/>
            <person name="Kim M.K."/>
        </authorList>
    </citation>
    <scope>NUCLEOTIDE SEQUENCE [LARGE SCALE GENOMIC DNA]</scope>
    <source>
        <strain evidence="11 12">18JY8-7</strain>
    </source>
</reference>
<evidence type="ECO:0000256" key="2">
    <source>
        <dbReference type="ARBA" id="ARBA00007886"/>
    </source>
</evidence>
<protein>
    <submittedName>
        <fullName evidence="11">Ger(X)C family spore germination protein</fullName>
    </submittedName>
</protein>
<evidence type="ECO:0000256" key="7">
    <source>
        <dbReference type="ARBA" id="ARBA00023288"/>
    </source>
</evidence>
<dbReference type="GO" id="GO:0016020">
    <property type="term" value="C:membrane"/>
    <property type="evidence" value="ECO:0007669"/>
    <property type="project" value="UniProtKB-SubCell"/>
</dbReference>